<dbReference type="Proteomes" id="UP000649617">
    <property type="component" value="Unassembled WGS sequence"/>
</dbReference>
<keyword evidence="1" id="KW-0812">Transmembrane</keyword>
<evidence type="ECO:0000313" key="3">
    <source>
        <dbReference type="Proteomes" id="UP000649617"/>
    </source>
</evidence>
<dbReference type="PANTHER" id="PTHR19346">
    <property type="entry name" value="SUGAR PHOSPHATE TRANSPORTER DOMAIN-CONTAINING PROTEIN"/>
    <property type="match status" value="1"/>
</dbReference>
<dbReference type="OrthoDB" id="438953at2759"/>
<organism evidence="2 3">
    <name type="scientific">Symbiodinium pilosum</name>
    <name type="common">Dinoflagellate</name>
    <dbReference type="NCBI Taxonomy" id="2952"/>
    <lineage>
        <taxon>Eukaryota</taxon>
        <taxon>Sar</taxon>
        <taxon>Alveolata</taxon>
        <taxon>Dinophyceae</taxon>
        <taxon>Suessiales</taxon>
        <taxon>Symbiodiniaceae</taxon>
        <taxon>Symbiodinium</taxon>
    </lineage>
</organism>
<reference evidence="2" key="1">
    <citation type="submission" date="2021-02" db="EMBL/GenBank/DDBJ databases">
        <authorList>
            <person name="Dougan E. K."/>
            <person name="Rhodes N."/>
            <person name="Thang M."/>
            <person name="Chan C."/>
        </authorList>
    </citation>
    <scope>NUCLEOTIDE SEQUENCE</scope>
</reference>
<keyword evidence="3" id="KW-1185">Reference proteome</keyword>
<name>A0A812RS54_SYMPI</name>
<comment type="caution">
    <text evidence="2">The sequence shown here is derived from an EMBL/GenBank/DDBJ whole genome shotgun (WGS) entry which is preliminary data.</text>
</comment>
<protein>
    <recommendedName>
        <fullName evidence="4">EamA domain-containing protein</fullName>
    </recommendedName>
</protein>
<dbReference type="EMBL" id="CAJNIZ010021324">
    <property type="protein sequence ID" value="CAE7450567.1"/>
    <property type="molecule type" value="Genomic_DNA"/>
</dbReference>
<proteinExistence type="predicted"/>
<sequence>AVLLDLVTAPVFKVSDPPRFLFIALTTNFSYIGALHFLPASLNTAIFSSSPVFTLLLQAMFLTADSGEHGEVAVASQRWKALSVSLSVVGVLLIAEPWNDSKGSTMTQQRILGVLLSLFSALGTAIYQVYFKKTFGDSMRPEEVGLFLAHMGCWASALMGSVLWLLLERNVYTLDLAEVPWDMVVLTALSSALFNFLIKFGLSRETPVTTSLGTQIGIPLNFLLDLFVVHSHFRWPQAVGVLTMLLSFSVWHHSEATARVWKPSGLEGAGEATARLLN</sequence>
<feature type="transmembrane region" description="Helical" evidence="1">
    <location>
        <begin position="20"/>
        <end position="38"/>
    </location>
</feature>
<dbReference type="AlphaFoldDB" id="A0A812RS54"/>
<accession>A0A812RS54</accession>
<evidence type="ECO:0000313" key="2">
    <source>
        <dbReference type="EMBL" id="CAE7450567.1"/>
    </source>
</evidence>
<dbReference type="PANTHER" id="PTHR19346:SF4">
    <property type="entry name" value="SUGAR PHOSPHATE TRANSPORTER DOMAIN-CONTAINING PROTEIN"/>
    <property type="match status" value="1"/>
</dbReference>
<feature type="transmembrane region" description="Helical" evidence="1">
    <location>
        <begin position="146"/>
        <end position="167"/>
    </location>
</feature>
<keyword evidence="1" id="KW-0472">Membrane</keyword>
<gene>
    <name evidence="2" type="ORF">SPIL2461_LOCUS11032</name>
</gene>
<feature type="transmembrane region" description="Helical" evidence="1">
    <location>
        <begin position="111"/>
        <end position="131"/>
    </location>
</feature>
<evidence type="ECO:0000256" key="1">
    <source>
        <dbReference type="SAM" id="Phobius"/>
    </source>
</evidence>
<evidence type="ECO:0008006" key="4">
    <source>
        <dbReference type="Google" id="ProtNLM"/>
    </source>
</evidence>
<keyword evidence="1" id="KW-1133">Transmembrane helix</keyword>
<feature type="non-terminal residue" evidence="2">
    <location>
        <position position="1"/>
    </location>
</feature>
<dbReference type="InterPro" id="IPR026505">
    <property type="entry name" value="Solute_c_fam_35_mem_F3/F4"/>
</dbReference>